<feature type="region of interest" description="Disordered" evidence="2">
    <location>
        <begin position="853"/>
        <end position="888"/>
    </location>
</feature>
<dbReference type="PANTHER" id="PTHR22767">
    <property type="entry name" value="N-TERMINAL ACETYLTRANSFERASE-RELATED"/>
    <property type="match status" value="1"/>
</dbReference>
<protein>
    <submittedName>
        <fullName evidence="3">85fdc858-6ea8-4892-a0f2-34e3d86c743e</fullName>
    </submittedName>
</protein>
<dbReference type="Proteomes" id="UP000289323">
    <property type="component" value="Unassembled WGS sequence"/>
</dbReference>
<reference evidence="3 4" key="1">
    <citation type="submission" date="2018-04" db="EMBL/GenBank/DDBJ databases">
        <authorList>
            <person name="Huttner S."/>
            <person name="Dainat J."/>
        </authorList>
    </citation>
    <scope>NUCLEOTIDE SEQUENCE [LARGE SCALE GENOMIC DNA]</scope>
</reference>
<evidence type="ECO:0000313" key="4">
    <source>
        <dbReference type="Proteomes" id="UP000289323"/>
    </source>
</evidence>
<dbReference type="EMBL" id="OUUZ01000013">
    <property type="protein sequence ID" value="SPQ24899.1"/>
    <property type="molecule type" value="Genomic_DNA"/>
</dbReference>
<dbReference type="Pfam" id="PF09797">
    <property type="entry name" value="NatB_MDM20"/>
    <property type="match status" value="1"/>
</dbReference>
<proteinExistence type="inferred from homology"/>
<dbReference type="PANTHER" id="PTHR22767:SF3">
    <property type="entry name" value="N-ALPHA-ACETYLTRANSFERASE 25, NATB AUXILIARY SUBUNIT"/>
    <property type="match status" value="1"/>
</dbReference>
<feature type="compositionally biased region" description="Low complexity" evidence="2">
    <location>
        <begin position="866"/>
        <end position="885"/>
    </location>
</feature>
<dbReference type="InterPro" id="IPR019183">
    <property type="entry name" value="NAA25_NatB_aux_su"/>
</dbReference>
<organism evidence="3 4">
    <name type="scientific">Thermothielavioides terrestris</name>
    <dbReference type="NCBI Taxonomy" id="2587410"/>
    <lineage>
        <taxon>Eukaryota</taxon>
        <taxon>Fungi</taxon>
        <taxon>Dikarya</taxon>
        <taxon>Ascomycota</taxon>
        <taxon>Pezizomycotina</taxon>
        <taxon>Sordariomycetes</taxon>
        <taxon>Sordariomycetidae</taxon>
        <taxon>Sordariales</taxon>
        <taxon>Chaetomiaceae</taxon>
        <taxon>Thermothielavioides</taxon>
    </lineage>
</organism>
<name>A0A446BQX7_9PEZI</name>
<dbReference type="GO" id="GO:0031416">
    <property type="term" value="C:NatB complex"/>
    <property type="evidence" value="ECO:0007669"/>
    <property type="project" value="TreeGrafter"/>
</dbReference>
<gene>
    <name evidence="3" type="ORF">TT172_LOCUS7318</name>
</gene>
<sequence length="1049" mass="116419">MSAYRYGRPALRGSVDVQLQTAFSDGNWNTVIRLAAKRAAATKDPYYEAVKICAESQLDGTAEKCAVLAAVDELVKNKKTPDIDIIELYEWACRDLFNYDVEYADTLGPLRARWAKANPSSPLALQCLQACLEKWDLVSAQQIATTLDKTHANTADRRYMFWNITLTFLLSVSPQCTDASRKVYSLLAVRQLERAADLTESSAKLEPTDRGLLTEEEICLYYRVLRSHGTKEEFISRLQSPKLGAISQLKEGRKLLFCEGLDALESWGEWDLIYKLCREALVLGLEGATSPFFVCDLQTWRKFATAASKTADPDGSLAEVQNILKRYIEIKDKASEMYKKNLSLALLETTFRLPATAVNPTRENERLSARVIQIGLFLDQYFERLSAFDDIKGYVAELSFEEVKALMESVVPRILDEDANKTRKIVLEALSCKLRYLLSTCPQTLTPQPSVVEGQPQDKPFQCRLCSSPASLPCECCLRKLILDAATAYERITGEKELLAAIPRLDKDPRLDLALVMGAALLKLSGLRPRTSDVTRSLWQDVDPGLFLQAVLLLDAQLKETPGDTELRLLLVKLYLLLGCASYAYQLWIPLDVKRTIQDALSPLFFDRISALAPGLFQGNRGLMEPLRSFYNQSLREKSPVRIWDAFWAGSYTSILDMTEFDGNLRRSCTLMMTLVEERRAIRCYGGKIDCEIEEHPLTENIDDDTTLVDKTDHGPFPNLESFHGPAMHEFLSRGPGLSNERSHLAFLSEQYLDLLLYKPPKDYKPSSKTNEVALRDRDYALETLSRLSNSLTDFLHQPSTASRLTAPETTYYTVLSLLSAALLIALSTPRSEPVPKTLSLLSSSIKTALTTLRTSISPPSPPSPTTNGTTGAATTATTPTTRSPQLPTACTTLTELPTLAAVRDTALAIKHSAAFALAVHDRELARDRSGRSGLHRDALAEMKALHEAAARALAEAKAVVIRLKEALGEPGWLDRLLDVALPLSEGDDEGGRGKGGEGEEVVVGGYRGEIARLIEEVVGGRAAAEEWAGRVVESWREVVKGWGMVRME</sequence>
<evidence type="ECO:0000256" key="2">
    <source>
        <dbReference type="SAM" id="MobiDB-lite"/>
    </source>
</evidence>
<evidence type="ECO:0000256" key="1">
    <source>
        <dbReference type="ARBA" id="ARBA00006298"/>
    </source>
</evidence>
<dbReference type="AlphaFoldDB" id="A0A446BQX7"/>
<accession>A0A446BQX7</accession>
<comment type="similarity">
    <text evidence="1">Belongs to the MDM20/NAA25 family.</text>
</comment>
<evidence type="ECO:0000313" key="3">
    <source>
        <dbReference type="EMBL" id="SPQ24899.1"/>
    </source>
</evidence>